<dbReference type="EMBL" id="JAFFZE010000014">
    <property type="protein sequence ID" value="MCT2584722.1"/>
    <property type="molecule type" value="Genomic_DNA"/>
</dbReference>
<evidence type="ECO:0000256" key="1">
    <source>
        <dbReference type="ARBA" id="ARBA00000677"/>
    </source>
</evidence>
<dbReference type="EC" id="3.4.21.89" evidence="4 6"/>
<keyword evidence="5 6" id="KW-0378">Hydrolase</keyword>
<dbReference type="InterPro" id="IPR036286">
    <property type="entry name" value="LexA/Signal_pep-like_sf"/>
</dbReference>
<dbReference type="NCBIfam" id="TIGR02227">
    <property type="entry name" value="sigpep_I_bact"/>
    <property type="match status" value="1"/>
</dbReference>
<feature type="domain" description="Peptidase S26" evidence="8">
    <location>
        <begin position="45"/>
        <end position="244"/>
    </location>
</feature>
<evidence type="ECO:0000256" key="5">
    <source>
        <dbReference type="ARBA" id="ARBA00022801"/>
    </source>
</evidence>
<accession>A0ABT2JA28</accession>
<evidence type="ECO:0000259" key="8">
    <source>
        <dbReference type="Pfam" id="PF10502"/>
    </source>
</evidence>
<comment type="caution">
    <text evidence="9">The sequence shown here is derived from an EMBL/GenBank/DDBJ whole genome shotgun (WGS) entry which is preliminary data.</text>
</comment>
<dbReference type="Proteomes" id="UP001156441">
    <property type="component" value="Unassembled WGS sequence"/>
</dbReference>
<dbReference type="PROSITE" id="PS00761">
    <property type="entry name" value="SPASE_I_3"/>
    <property type="match status" value="1"/>
</dbReference>
<keyword evidence="10" id="KW-1185">Reference proteome</keyword>
<organism evidence="9 10">
    <name type="scientific">Actinophytocola gossypii</name>
    <dbReference type="NCBI Taxonomy" id="2812003"/>
    <lineage>
        <taxon>Bacteria</taxon>
        <taxon>Bacillati</taxon>
        <taxon>Actinomycetota</taxon>
        <taxon>Actinomycetes</taxon>
        <taxon>Pseudonocardiales</taxon>
        <taxon>Pseudonocardiaceae</taxon>
    </lineage>
</organism>
<comment type="similarity">
    <text evidence="3 6">Belongs to the peptidase S26 family.</text>
</comment>
<name>A0ABT2JA28_9PSEU</name>
<keyword evidence="6" id="KW-1133">Transmembrane helix</keyword>
<sequence>MADVAHSGNNRDNEDEGDDRPEPDREETLGRKNRRKKKQRSFWKELPILIGVALLLALLIQTFLARVFVIPSESMEQTLHGCAGCYGDRVLVDKLVFNFGEPEPGEVVVFERPDTWNQSEFRSERSSNAFVSWLQDIGAAFGLASPDEDDVVKRVVAVGGQTVECCDEQNRVLVDGRPLDEPYIYWAPGSGEQEQFPPINVPDGYLWVLGDNRNNSCDSRCQGGGGRNGLVPVDNVIGKARYIVLPPSRWQGVGDHDPQVDNVALSFVLPSSLPLGVGLVAAWPTLWLGRRVRNTVKSIRSSESPGSGDKQ</sequence>
<dbReference type="InterPro" id="IPR019758">
    <property type="entry name" value="Pept_S26A_signal_pept_1_CS"/>
</dbReference>
<feature type="transmembrane region" description="Helical" evidence="6">
    <location>
        <begin position="46"/>
        <end position="69"/>
    </location>
</feature>
<dbReference type="PANTHER" id="PTHR43390">
    <property type="entry name" value="SIGNAL PEPTIDASE I"/>
    <property type="match status" value="1"/>
</dbReference>
<feature type="region of interest" description="Disordered" evidence="7">
    <location>
        <begin position="1"/>
        <end position="34"/>
    </location>
</feature>
<reference evidence="9 10" key="1">
    <citation type="submission" date="2021-02" db="EMBL/GenBank/DDBJ databases">
        <title>Actinophytocola xerophila sp. nov., isolated from soil of cotton cropping field.</title>
        <authorList>
            <person name="Huang R."/>
            <person name="Chen X."/>
            <person name="Ge X."/>
            <person name="Liu W."/>
        </authorList>
    </citation>
    <scope>NUCLEOTIDE SEQUENCE [LARGE SCALE GENOMIC DNA]</scope>
    <source>
        <strain evidence="9 10">S1-96</strain>
    </source>
</reference>
<dbReference type="InterPro" id="IPR000223">
    <property type="entry name" value="Pept_S26A_signal_pept_1"/>
</dbReference>
<keyword evidence="6" id="KW-0812">Transmembrane</keyword>
<protein>
    <recommendedName>
        <fullName evidence="4 6">Signal peptidase I</fullName>
        <ecNumber evidence="4 6">3.4.21.89</ecNumber>
    </recommendedName>
</protein>
<dbReference type="PANTHER" id="PTHR43390:SF1">
    <property type="entry name" value="CHLOROPLAST PROCESSING PEPTIDASE"/>
    <property type="match status" value="1"/>
</dbReference>
<feature type="compositionally biased region" description="Basic and acidic residues" evidence="7">
    <location>
        <begin position="20"/>
        <end position="30"/>
    </location>
</feature>
<evidence type="ECO:0000256" key="4">
    <source>
        <dbReference type="ARBA" id="ARBA00013208"/>
    </source>
</evidence>
<proteinExistence type="inferred from homology"/>
<dbReference type="RefSeq" id="WP_260192126.1">
    <property type="nucleotide sequence ID" value="NZ_JAFFZE010000014.1"/>
</dbReference>
<keyword evidence="6" id="KW-0472">Membrane</keyword>
<dbReference type="Gene3D" id="2.10.109.10">
    <property type="entry name" value="Umud Fragment, subunit A"/>
    <property type="match status" value="1"/>
</dbReference>
<dbReference type="InterPro" id="IPR019533">
    <property type="entry name" value="Peptidase_S26"/>
</dbReference>
<evidence type="ECO:0000256" key="6">
    <source>
        <dbReference type="RuleBase" id="RU362042"/>
    </source>
</evidence>
<evidence type="ECO:0000313" key="9">
    <source>
        <dbReference type="EMBL" id="MCT2584722.1"/>
    </source>
</evidence>
<evidence type="ECO:0000256" key="7">
    <source>
        <dbReference type="SAM" id="MobiDB-lite"/>
    </source>
</evidence>
<gene>
    <name evidence="9" type="primary">lepB</name>
    <name evidence="9" type="ORF">JT362_16515</name>
</gene>
<dbReference type="SUPFAM" id="SSF51306">
    <property type="entry name" value="LexA/Signal peptidase"/>
    <property type="match status" value="1"/>
</dbReference>
<dbReference type="CDD" id="cd06530">
    <property type="entry name" value="S26_SPase_I"/>
    <property type="match status" value="1"/>
</dbReference>
<keyword evidence="6" id="KW-0645">Protease</keyword>
<comment type="catalytic activity">
    <reaction evidence="1 6">
        <text>Cleavage of hydrophobic, N-terminal signal or leader sequences from secreted and periplasmic proteins.</text>
        <dbReference type="EC" id="3.4.21.89"/>
    </reaction>
</comment>
<dbReference type="GO" id="GO:0009003">
    <property type="term" value="F:signal peptidase activity"/>
    <property type="evidence" value="ECO:0007669"/>
    <property type="project" value="UniProtKB-EC"/>
</dbReference>
<evidence type="ECO:0000256" key="3">
    <source>
        <dbReference type="ARBA" id="ARBA00009370"/>
    </source>
</evidence>
<evidence type="ECO:0000313" key="10">
    <source>
        <dbReference type="Proteomes" id="UP001156441"/>
    </source>
</evidence>
<evidence type="ECO:0000256" key="2">
    <source>
        <dbReference type="ARBA" id="ARBA00004401"/>
    </source>
</evidence>
<comment type="subcellular location">
    <subcellularLocation>
        <location evidence="2">Cell membrane</location>
        <topology evidence="2">Single-pass type II membrane protein</topology>
    </subcellularLocation>
    <subcellularLocation>
        <location evidence="6">Membrane</location>
        <topology evidence="6">Single-pass type II membrane protein</topology>
    </subcellularLocation>
</comment>
<dbReference type="Pfam" id="PF10502">
    <property type="entry name" value="Peptidase_S26"/>
    <property type="match status" value="1"/>
</dbReference>
<dbReference type="PRINTS" id="PR00727">
    <property type="entry name" value="LEADERPTASE"/>
</dbReference>